<feature type="transmembrane region" description="Helical" evidence="1">
    <location>
        <begin position="5"/>
        <end position="23"/>
    </location>
</feature>
<dbReference type="RefSeq" id="WP_176906991.1">
    <property type="nucleotide sequence ID" value="NZ_JABKAU010000005.1"/>
</dbReference>
<dbReference type="Proteomes" id="UP000565521">
    <property type="component" value="Unassembled WGS sequence"/>
</dbReference>
<keyword evidence="1" id="KW-0812">Transmembrane</keyword>
<keyword evidence="1" id="KW-0472">Membrane</keyword>
<name>A0A7Y7U450_9BACT</name>
<gene>
    <name evidence="2" type="ORF">HW554_03625</name>
</gene>
<keyword evidence="1" id="KW-1133">Transmembrane helix</keyword>
<sequence>MKTALVIAAILAVVAGWLMPLIYAPATPYVWGLAAVFVLLTVGRAIYNAARPKSGLNAPKPPRA</sequence>
<proteinExistence type="predicted"/>
<evidence type="ECO:0000313" key="3">
    <source>
        <dbReference type="Proteomes" id="UP000565521"/>
    </source>
</evidence>
<dbReference type="EMBL" id="JABKAU010000005">
    <property type="protein sequence ID" value="NVO30286.1"/>
    <property type="molecule type" value="Genomic_DNA"/>
</dbReference>
<protein>
    <recommendedName>
        <fullName evidence="4">DUF4175 domain-containing protein</fullName>
    </recommendedName>
</protein>
<feature type="transmembrane region" description="Helical" evidence="1">
    <location>
        <begin position="29"/>
        <end position="47"/>
    </location>
</feature>
<organism evidence="2 3">
    <name type="scientific">Hymenobacter lapidiphilus</name>
    <dbReference type="NCBI Taxonomy" id="2608003"/>
    <lineage>
        <taxon>Bacteria</taxon>
        <taxon>Pseudomonadati</taxon>
        <taxon>Bacteroidota</taxon>
        <taxon>Cytophagia</taxon>
        <taxon>Cytophagales</taxon>
        <taxon>Hymenobacteraceae</taxon>
        <taxon>Hymenobacter</taxon>
    </lineage>
</organism>
<dbReference type="AlphaFoldDB" id="A0A7Y7U450"/>
<evidence type="ECO:0000313" key="2">
    <source>
        <dbReference type="EMBL" id="NVO30286.1"/>
    </source>
</evidence>
<keyword evidence="3" id="KW-1185">Reference proteome</keyword>
<evidence type="ECO:0008006" key="4">
    <source>
        <dbReference type="Google" id="ProtNLM"/>
    </source>
</evidence>
<reference evidence="2 3" key="1">
    <citation type="submission" date="2020-05" db="EMBL/GenBank/DDBJ databases">
        <title>Hymenobacter terrestris sp. nov. and Hymenobacter lapidiphilus sp. nov., isolated from regoliths in Antarctica.</title>
        <authorList>
            <person name="Sedlacek I."/>
            <person name="Pantucek R."/>
            <person name="Zeman M."/>
            <person name="Holochova P."/>
            <person name="Kralova S."/>
            <person name="Stankova E."/>
            <person name="Sedo O."/>
            <person name="Micenkova L."/>
            <person name="Svec P."/>
            <person name="Gupta V."/>
            <person name="Sood U."/>
            <person name="Korpole U.S."/>
            <person name="Lal R."/>
        </authorList>
    </citation>
    <scope>NUCLEOTIDE SEQUENCE [LARGE SCALE GENOMIC DNA]</scope>
    <source>
        <strain evidence="2 3">P5342</strain>
    </source>
</reference>
<comment type="caution">
    <text evidence="2">The sequence shown here is derived from an EMBL/GenBank/DDBJ whole genome shotgun (WGS) entry which is preliminary data.</text>
</comment>
<evidence type="ECO:0000256" key="1">
    <source>
        <dbReference type="SAM" id="Phobius"/>
    </source>
</evidence>
<accession>A0A7Y7U450</accession>